<comment type="caution">
    <text evidence="2">The sequence shown here is derived from an EMBL/GenBank/DDBJ whole genome shotgun (WGS) entry which is preliminary data.</text>
</comment>
<gene>
    <name evidence="2" type="ORF">H8F23_03825</name>
</gene>
<evidence type="ECO:0000259" key="1">
    <source>
        <dbReference type="PROSITE" id="PS51462"/>
    </source>
</evidence>
<dbReference type="InterPro" id="IPR000086">
    <property type="entry name" value="NUDIX_hydrolase_dom"/>
</dbReference>
<dbReference type="PROSITE" id="PS51462">
    <property type="entry name" value="NUDIX"/>
    <property type="match status" value="1"/>
</dbReference>
<reference evidence="2 3" key="1">
    <citation type="submission" date="2020-08" db="EMBL/GenBank/DDBJ databases">
        <title>Description of novel Pseudomonas species.</title>
        <authorList>
            <person name="Duman M."/>
            <person name="Mulet M."/>
            <person name="Altun S."/>
            <person name="Saticioglu I.B."/>
            <person name="Lalucat J."/>
            <person name="Garcia-Valdes E."/>
        </authorList>
    </citation>
    <scope>NUCLEOTIDE SEQUENCE [LARGE SCALE GENOMIC DNA]</scope>
    <source>
        <strain evidence="2 3">P155</strain>
    </source>
</reference>
<dbReference type="EMBL" id="JACOPX010000002">
    <property type="protein sequence ID" value="MBF6032371.1"/>
    <property type="molecule type" value="Genomic_DNA"/>
</dbReference>
<sequence>MTWVIPEATAYGGILLNSGGQVLLREPANHYDGYVWTFAKTRPLGDEKPEQTARRGVRGEVGHDAKVIGVLPGVYRGGTTTNAYFLMISDHGHGSASQETQSIRWASYEEARVLIKMTTNHVGRQRDLQILEATQRWLEVNYKGVIAFEQRGSSGWAIKGDWMTEEMPDRFVTLPLDFYLGPKDGEAIRKGYIPSAMEEKWFSYFVNNKLYQHRSWTGFLIDSISFVEERGGFRAVQADVNRLREQYSQTDDAEDVARIELMVRELAVQNQSFDTD</sequence>
<evidence type="ECO:0000313" key="2">
    <source>
        <dbReference type="EMBL" id="MBF6032371.1"/>
    </source>
</evidence>
<keyword evidence="3" id="KW-1185">Reference proteome</keyword>
<dbReference type="InterPro" id="IPR015797">
    <property type="entry name" value="NUDIX_hydrolase-like_dom_sf"/>
</dbReference>
<dbReference type="SUPFAM" id="SSF55811">
    <property type="entry name" value="Nudix"/>
    <property type="match status" value="1"/>
</dbReference>
<dbReference type="Proteomes" id="UP000722111">
    <property type="component" value="Unassembled WGS sequence"/>
</dbReference>
<organism evidence="2 3">
    <name type="scientific">Pseudomonas neuropathica</name>
    <dbReference type="NCBI Taxonomy" id="2730425"/>
    <lineage>
        <taxon>Bacteria</taxon>
        <taxon>Pseudomonadati</taxon>
        <taxon>Pseudomonadota</taxon>
        <taxon>Gammaproteobacteria</taxon>
        <taxon>Pseudomonadales</taxon>
        <taxon>Pseudomonadaceae</taxon>
        <taxon>Pseudomonas</taxon>
    </lineage>
</organism>
<evidence type="ECO:0000313" key="3">
    <source>
        <dbReference type="Proteomes" id="UP000722111"/>
    </source>
</evidence>
<dbReference type="Gene3D" id="3.90.79.10">
    <property type="entry name" value="Nucleoside Triphosphate Pyrophosphohydrolase"/>
    <property type="match status" value="1"/>
</dbReference>
<name>A0ABS0BD25_9PSED</name>
<protein>
    <submittedName>
        <fullName evidence="2">NUDIX domain-containing protein</fullName>
    </submittedName>
</protein>
<dbReference type="RefSeq" id="WP_194933454.1">
    <property type="nucleotide sequence ID" value="NZ_JACOPX010000002.1"/>
</dbReference>
<proteinExistence type="predicted"/>
<feature type="domain" description="Nudix hydrolase" evidence="1">
    <location>
        <begin position="6"/>
        <end position="131"/>
    </location>
</feature>
<dbReference type="Pfam" id="PF00293">
    <property type="entry name" value="NUDIX"/>
    <property type="match status" value="1"/>
</dbReference>
<accession>A0ABS0BD25</accession>